<keyword evidence="2" id="KW-1185">Reference proteome</keyword>
<evidence type="ECO:0008006" key="3">
    <source>
        <dbReference type="Google" id="ProtNLM"/>
    </source>
</evidence>
<dbReference type="EMBL" id="BTSY01000001">
    <property type="protein sequence ID" value="GMT11295.1"/>
    <property type="molecule type" value="Genomic_DNA"/>
</dbReference>
<evidence type="ECO:0000313" key="1">
    <source>
        <dbReference type="EMBL" id="GMT11295.1"/>
    </source>
</evidence>
<dbReference type="Proteomes" id="UP001432322">
    <property type="component" value="Unassembled WGS sequence"/>
</dbReference>
<reference evidence="1" key="1">
    <citation type="submission" date="2023-10" db="EMBL/GenBank/DDBJ databases">
        <title>Genome assembly of Pristionchus species.</title>
        <authorList>
            <person name="Yoshida K."/>
            <person name="Sommer R.J."/>
        </authorList>
    </citation>
    <scope>NUCLEOTIDE SEQUENCE</scope>
    <source>
        <strain evidence="1">RS5133</strain>
    </source>
</reference>
<organism evidence="1 2">
    <name type="scientific">Pristionchus fissidentatus</name>
    <dbReference type="NCBI Taxonomy" id="1538716"/>
    <lineage>
        <taxon>Eukaryota</taxon>
        <taxon>Metazoa</taxon>
        <taxon>Ecdysozoa</taxon>
        <taxon>Nematoda</taxon>
        <taxon>Chromadorea</taxon>
        <taxon>Rhabditida</taxon>
        <taxon>Rhabditina</taxon>
        <taxon>Diplogasteromorpha</taxon>
        <taxon>Diplogasteroidea</taxon>
        <taxon>Neodiplogasteridae</taxon>
        <taxon>Pristionchus</taxon>
    </lineage>
</organism>
<proteinExistence type="predicted"/>
<gene>
    <name evidence="1" type="ORF">PFISCL1PPCAC_2592</name>
</gene>
<name>A0AAV5V0F0_9BILA</name>
<protein>
    <recommendedName>
        <fullName evidence="3">Ribosomal protein</fullName>
    </recommendedName>
</protein>
<sequence length="164" mass="17378">MEVVVGNCLIFRVTSDVDHLALSLANRGREQVNGEMGEVDSLLGIGGGRLEGHQSGINLQPRDSVQHVDGLDDLSVSLMDDSRENLGAPGGSRFGVAHDEDVVRAEFCSREGSNVVGINDSSRPDEAIPVNSVRNGGHVLLLELIGGISGEIGELRCKLGSHRD</sequence>
<dbReference type="AlphaFoldDB" id="A0AAV5V0F0"/>
<accession>A0AAV5V0F0</accession>
<comment type="caution">
    <text evidence="1">The sequence shown here is derived from an EMBL/GenBank/DDBJ whole genome shotgun (WGS) entry which is preliminary data.</text>
</comment>
<evidence type="ECO:0000313" key="2">
    <source>
        <dbReference type="Proteomes" id="UP001432322"/>
    </source>
</evidence>
<feature type="non-terminal residue" evidence="1">
    <location>
        <position position="164"/>
    </location>
</feature>